<accession>A0ACB5SWF8</accession>
<protein>
    <submittedName>
        <fullName evidence="1">Unnamed protein product</fullName>
    </submittedName>
</protein>
<gene>
    <name evidence="1" type="ORF">Amon02_000148300</name>
</gene>
<reference evidence="1" key="1">
    <citation type="submission" date="2023-04" db="EMBL/GenBank/DDBJ databases">
        <title>Ambrosiozyma monospora NBRC 10751.</title>
        <authorList>
            <person name="Ichikawa N."/>
            <person name="Sato H."/>
            <person name="Tonouchi N."/>
        </authorList>
    </citation>
    <scope>NUCLEOTIDE SEQUENCE</scope>
    <source>
        <strain evidence="1">NBRC 10751</strain>
    </source>
</reference>
<organism evidence="1 2">
    <name type="scientific">Ambrosiozyma monospora</name>
    <name type="common">Yeast</name>
    <name type="synonym">Endomycopsis monosporus</name>
    <dbReference type="NCBI Taxonomy" id="43982"/>
    <lineage>
        <taxon>Eukaryota</taxon>
        <taxon>Fungi</taxon>
        <taxon>Dikarya</taxon>
        <taxon>Ascomycota</taxon>
        <taxon>Saccharomycotina</taxon>
        <taxon>Pichiomycetes</taxon>
        <taxon>Pichiales</taxon>
        <taxon>Pichiaceae</taxon>
        <taxon>Ambrosiozyma</taxon>
    </lineage>
</organism>
<sequence length="406" mass="47066">MRLTSILVFDAYWQCLRTDLDNHGYTESIDKFLKGDYDSRLTNFKEEEYLTSFLEKTINEKILSYKDIYASSHESPSLYFLGWLKEKRDFILKQKHIMKGLKVEGNMSIQRLHSRYNDIKAHIYYHQACRRLLNLDEFVLKYAFKSLQNSARYSSWTQTYAEDSQVSEINKAHLAFSDLDDLFQRAKPSLVATDIVWALGILFFCIAAIPPDCALPIAALLCFICYLSINETRSLFDDLFQRVTAFLVSMLYPALAFGIFIVFFAIISEAHEDCVLLWTLLTAIALRFLCYFNIDEIHLLISDHYDSFGRYSPTIVGQFLLLCLCFVATPEIYDCCTLPISLLLYLGANYLINEFSDWINLHVCGLLCIGVVFFLLCPKSKPFILYFMFLFSIIWLCISKKLTSFA</sequence>
<keyword evidence="2" id="KW-1185">Reference proteome</keyword>
<dbReference type="Proteomes" id="UP001165064">
    <property type="component" value="Unassembled WGS sequence"/>
</dbReference>
<dbReference type="EMBL" id="BSXS01000727">
    <property type="protein sequence ID" value="GME73657.1"/>
    <property type="molecule type" value="Genomic_DNA"/>
</dbReference>
<evidence type="ECO:0000313" key="1">
    <source>
        <dbReference type="EMBL" id="GME73657.1"/>
    </source>
</evidence>
<comment type="caution">
    <text evidence="1">The sequence shown here is derived from an EMBL/GenBank/DDBJ whole genome shotgun (WGS) entry which is preliminary data.</text>
</comment>
<proteinExistence type="predicted"/>
<name>A0ACB5SWF8_AMBMO</name>
<evidence type="ECO:0000313" key="2">
    <source>
        <dbReference type="Proteomes" id="UP001165064"/>
    </source>
</evidence>